<organism evidence="2 3">
    <name type="scientific">Macrolepiota fuliginosa MF-IS2</name>
    <dbReference type="NCBI Taxonomy" id="1400762"/>
    <lineage>
        <taxon>Eukaryota</taxon>
        <taxon>Fungi</taxon>
        <taxon>Dikarya</taxon>
        <taxon>Basidiomycota</taxon>
        <taxon>Agaricomycotina</taxon>
        <taxon>Agaricomycetes</taxon>
        <taxon>Agaricomycetidae</taxon>
        <taxon>Agaricales</taxon>
        <taxon>Agaricineae</taxon>
        <taxon>Agaricaceae</taxon>
        <taxon>Macrolepiota</taxon>
    </lineage>
</organism>
<feature type="compositionally biased region" description="Low complexity" evidence="1">
    <location>
        <begin position="59"/>
        <end position="79"/>
    </location>
</feature>
<proteinExistence type="predicted"/>
<dbReference type="EMBL" id="MU151096">
    <property type="protein sequence ID" value="KAF9450851.1"/>
    <property type="molecule type" value="Genomic_DNA"/>
</dbReference>
<feature type="compositionally biased region" description="Pro residues" evidence="1">
    <location>
        <begin position="632"/>
        <end position="642"/>
    </location>
</feature>
<feature type="compositionally biased region" description="Polar residues" evidence="1">
    <location>
        <begin position="250"/>
        <end position="261"/>
    </location>
</feature>
<dbReference type="AlphaFoldDB" id="A0A9P5XJE5"/>
<accession>A0A9P5XJE5</accession>
<name>A0A9P5XJE5_9AGAR</name>
<feature type="region of interest" description="Disordered" evidence="1">
    <location>
        <begin position="1"/>
        <end position="38"/>
    </location>
</feature>
<evidence type="ECO:0000313" key="2">
    <source>
        <dbReference type="EMBL" id="KAF9450851.1"/>
    </source>
</evidence>
<feature type="region of interest" description="Disordered" evidence="1">
    <location>
        <begin position="453"/>
        <end position="484"/>
    </location>
</feature>
<comment type="caution">
    <text evidence="2">The sequence shown here is derived from an EMBL/GenBank/DDBJ whole genome shotgun (WGS) entry which is preliminary data.</text>
</comment>
<feature type="compositionally biased region" description="Polar residues" evidence="1">
    <location>
        <begin position="388"/>
        <end position="406"/>
    </location>
</feature>
<feature type="compositionally biased region" description="Low complexity" evidence="1">
    <location>
        <begin position="453"/>
        <end position="476"/>
    </location>
</feature>
<feature type="region of interest" description="Disordered" evidence="1">
    <location>
        <begin position="519"/>
        <end position="542"/>
    </location>
</feature>
<feature type="compositionally biased region" description="Low complexity" evidence="1">
    <location>
        <begin position="616"/>
        <end position="631"/>
    </location>
</feature>
<feature type="region of interest" description="Disordered" evidence="1">
    <location>
        <begin position="57"/>
        <end position="93"/>
    </location>
</feature>
<sequence length="642" mass="69213">MSDFSQSTLTSPRSPLFSDSDPPERQSGSEIVTSDEEPDLGAFTAVLRAWGYLQPPLRIPTHFPSSSSSRTRSTPTTITGYPGFGGGDSETVEESTVWNRIPIQSYFRHIYGTESSSGRTERARGSVLEELEDEELLSSPPPSPASEGARTVEIASEADAASVRSVTYEDGASGERLVVPIATPPSVDGRTVSVASGHESHDEQAPFTSRSSETPTSPMHPFNDNTVSSLSSVSPTFSQSNSVSNSNQPLDDNTTISRQRPYPSTLSIVSYQPQMSAVRTLSSVFQESPSPALLINSGPPFREITTSSPSATPLDPPQPSTRRVISNSSNAESDILNSYYTQVPAVVSPSTDQPASDYPWPRRLEIIAQPPSSSSHQPLLEQDDSPTARRQTPSIIDDNSSTSAVTEYTPPPSATTSAALSVLQEILSANAESSGVSSSHSLTPSHTIVFPTAPASTSTSTSTSVSTATTATANPTRQPSLESPIVYTRQHPSLASTYREQQSRTRTRIDTSIFQDMQTVSSQQQPRYHLLSPEGDPEYEQPSLGYLDEALSFIAAERARWTAAREAGLLRGPSPQRQEEEQSEESGACQEDETGGYAIVEYQKLSVLRSERSVYNNNSNNNSSLTTLPSFLQPPPQLPTKP</sequence>
<evidence type="ECO:0000256" key="1">
    <source>
        <dbReference type="SAM" id="MobiDB-lite"/>
    </source>
</evidence>
<keyword evidence="3" id="KW-1185">Reference proteome</keyword>
<feature type="region of interest" description="Disordered" evidence="1">
    <location>
        <begin position="369"/>
        <end position="415"/>
    </location>
</feature>
<feature type="region of interest" description="Disordered" evidence="1">
    <location>
        <begin position="130"/>
        <end position="161"/>
    </location>
</feature>
<dbReference type="OrthoDB" id="3071408at2759"/>
<feature type="compositionally biased region" description="Polar residues" evidence="1">
    <location>
        <begin position="1"/>
        <end position="13"/>
    </location>
</feature>
<feature type="compositionally biased region" description="Polar residues" evidence="1">
    <location>
        <begin position="206"/>
        <end position="227"/>
    </location>
</feature>
<evidence type="ECO:0000313" key="3">
    <source>
        <dbReference type="Proteomes" id="UP000807342"/>
    </source>
</evidence>
<feature type="region of interest" description="Disordered" evidence="1">
    <location>
        <begin position="569"/>
        <end position="595"/>
    </location>
</feature>
<feature type="compositionally biased region" description="Low complexity" evidence="1">
    <location>
        <begin position="228"/>
        <end position="249"/>
    </location>
</feature>
<gene>
    <name evidence="2" type="ORF">P691DRAFT_429135</name>
</gene>
<protein>
    <submittedName>
        <fullName evidence="2">Uncharacterized protein</fullName>
    </submittedName>
</protein>
<reference evidence="2" key="1">
    <citation type="submission" date="2020-11" db="EMBL/GenBank/DDBJ databases">
        <authorList>
            <consortium name="DOE Joint Genome Institute"/>
            <person name="Ahrendt S."/>
            <person name="Riley R."/>
            <person name="Andreopoulos W."/>
            <person name="Labutti K."/>
            <person name="Pangilinan J."/>
            <person name="Ruiz-Duenas F.J."/>
            <person name="Barrasa J.M."/>
            <person name="Sanchez-Garcia M."/>
            <person name="Camarero S."/>
            <person name="Miyauchi S."/>
            <person name="Serrano A."/>
            <person name="Linde D."/>
            <person name="Babiker R."/>
            <person name="Drula E."/>
            <person name="Ayuso-Fernandez I."/>
            <person name="Pacheco R."/>
            <person name="Padilla G."/>
            <person name="Ferreira P."/>
            <person name="Barriuso J."/>
            <person name="Kellner H."/>
            <person name="Castanera R."/>
            <person name="Alfaro M."/>
            <person name="Ramirez L."/>
            <person name="Pisabarro A.G."/>
            <person name="Kuo A."/>
            <person name="Tritt A."/>
            <person name="Lipzen A."/>
            <person name="He G."/>
            <person name="Yan M."/>
            <person name="Ng V."/>
            <person name="Cullen D."/>
            <person name="Martin F."/>
            <person name="Rosso M.-N."/>
            <person name="Henrissat B."/>
            <person name="Hibbett D."/>
            <person name="Martinez A.T."/>
            <person name="Grigoriev I.V."/>
        </authorList>
    </citation>
    <scope>NUCLEOTIDE SEQUENCE</scope>
    <source>
        <strain evidence="2">MF-IS2</strain>
    </source>
</reference>
<feature type="region of interest" description="Disordered" evidence="1">
    <location>
        <begin position="177"/>
        <end position="261"/>
    </location>
</feature>
<feature type="region of interest" description="Disordered" evidence="1">
    <location>
        <begin position="614"/>
        <end position="642"/>
    </location>
</feature>
<dbReference type="Proteomes" id="UP000807342">
    <property type="component" value="Unassembled WGS sequence"/>
</dbReference>
<feature type="region of interest" description="Disordered" evidence="1">
    <location>
        <begin position="292"/>
        <end position="325"/>
    </location>
</feature>